<accession>A0A9E4NKS5</accession>
<dbReference type="AlphaFoldDB" id="A0A9E4NKS5"/>
<dbReference type="Pfam" id="PF02613">
    <property type="entry name" value="Nitrate_red_del"/>
    <property type="match status" value="1"/>
</dbReference>
<reference evidence="3" key="1">
    <citation type="journal article" date="2021" name="Proc. Natl. Acad. Sci. U.S.A.">
        <title>Global biogeography of chemosynthetic symbionts reveals both localized and globally distributed symbiont groups. .</title>
        <authorList>
            <person name="Osvatic J.T."/>
            <person name="Wilkins L.G.E."/>
            <person name="Leibrecht L."/>
            <person name="Leray M."/>
            <person name="Zauner S."/>
            <person name="Polzin J."/>
            <person name="Camacho Y."/>
            <person name="Gros O."/>
            <person name="van Gils J.A."/>
            <person name="Eisen J.A."/>
            <person name="Petersen J.M."/>
            <person name="Yuen B."/>
        </authorList>
    </citation>
    <scope>NUCLEOTIDE SEQUENCE</scope>
    <source>
        <strain evidence="3">MAGclacostrist055</strain>
    </source>
</reference>
<name>A0A9E4NKS5_9GAMM</name>
<feature type="compositionally biased region" description="Basic and acidic residues" evidence="2">
    <location>
        <begin position="234"/>
        <end position="245"/>
    </location>
</feature>
<evidence type="ECO:0000313" key="3">
    <source>
        <dbReference type="EMBL" id="MCG7978953.1"/>
    </source>
</evidence>
<evidence type="ECO:0000256" key="1">
    <source>
        <dbReference type="ARBA" id="ARBA00023186"/>
    </source>
</evidence>
<keyword evidence="1" id="KW-0143">Chaperone</keyword>
<organism evidence="3 4">
    <name type="scientific">Candidatus Thiodiazotropha taylori</name>
    <dbReference type="NCBI Taxonomy" id="2792791"/>
    <lineage>
        <taxon>Bacteria</taxon>
        <taxon>Pseudomonadati</taxon>
        <taxon>Pseudomonadota</taxon>
        <taxon>Gammaproteobacteria</taxon>
        <taxon>Chromatiales</taxon>
        <taxon>Sedimenticolaceae</taxon>
        <taxon>Candidatus Thiodiazotropha</taxon>
    </lineage>
</organism>
<dbReference type="InterPro" id="IPR050289">
    <property type="entry name" value="TorD/DmsD_chaperones"/>
</dbReference>
<sequence>MGIQQDQQDNSSIKLLQTFYNAVADDLEMLALLHQKEPDSRILEALLDCNFPHSLGLKLVTEAGSEAIDLMSRVIKSLPEVHDDDFLDELAADYADIYLNHGLQASPLESVWLDEENLTCQESMFQVRAWYEMYGLMAENWRVRPDDDLVLQLQFISHLFANSESEKHLQDVAKFMDEHLLRWLNDFSNRVASRCATPYFAGVALLTSAYCEELRDLLVIVTDQPRPSQEEIEERMKPGAPKEDVSLSYMPGMGPAV</sequence>
<evidence type="ECO:0000256" key="2">
    <source>
        <dbReference type="SAM" id="MobiDB-lite"/>
    </source>
</evidence>
<protein>
    <submittedName>
        <fullName evidence="3">Molecular chaperone TorD family protein</fullName>
    </submittedName>
</protein>
<proteinExistence type="predicted"/>
<dbReference type="Proteomes" id="UP000886674">
    <property type="component" value="Unassembled WGS sequence"/>
</dbReference>
<dbReference type="PANTHER" id="PTHR34227">
    <property type="entry name" value="CHAPERONE PROTEIN YCDY"/>
    <property type="match status" value="1"/>
</dbReference>
<evidence type="ECO:0000313" key="4">
    <source>
        <dbReference type="Proteomes" id="UP000886674"/>
    </source>
</evidence>
<dbReference type="InterPro" id="IPR020945">
    <property type="entry name" value="DMSO/NO3_reduct_chaperone"/>
</dbReference>
<comment type="caution">
    <text evidence="3">The sequence shown here is derived from an EMBL/GenBank/DDBJ whole genome shotgun (WGS) entry which is preliminary data.</text>
</comment>
<dbReference type="Gene3D" id="1.10.3480.10">
    <property type="entry name" value="TorD-like"/>
    <property type="match status" value="1"/>
</dbReference>
<dbReference type="InterPro" id="IPR036411">
    <property type="entry name" value="TorD-like_sf"/>
</dbReference>
<gene>
    <name evidence="3" type="ORF">JAY77_12545</name>
</gene>
<dbReference type="SUPFAM" id="SSF89155">
    <property type="entry name" value="TorD-like"/>
    <property type="match status" value="1"/>
</dbReference>
<dbReference type="PANTHER" id="PTHR34227:SF1">
    <property type="entry name" value="DIMETHYL SULFOXIDE REDUCTASE CHAPERONE-RELATED"/>
    <property type="match status" value="1"/>
</dbReference>
<dbReference type="EMBL" id="JAEPCR010000054">
    <property type="protein sequence ID" value="MCG7978953.1"/>
    <property type="molecule type" value="Genomic_DNA"/>
</dbReference>
<feature type="region of interest" description="Disordered" evidence="2">
    <location>
        <begin position="228"/>
        <end position="257"/>
    </location>
</feature>